<protein>
    <recommendedName>
        <fullName evidence="7">Ig-like domain-containing protein</fullName>
    </recommendedName>
</protein>
<dbReference type="PANTHER" id="PTHR24366">
    <property type="entry name" value="IG(IMMUNOGLOBULIN) AND LRR(LEUCINE RICH REPEAT) DOMAINS"/>
    <property type="match status" value="1"/>
</dbReference>
<dbReference type="Gene3D" id="2.60.40.10">
    <property type="entry name" value="Immunoglobulins"/>
    <property type="match status" value="1"/>
</dbReference>
<dbReference type="InterPro" id="IPR003591">
    <property type="entry name" value="Leu-rich_rpt_typical-subtyp"/>
</dbReference>
<evidence type="ECO:0000256" key="1">
    <source>
        <dbReference type="ARBA" id="ARBA00022614"/>
    </source>
</evidence>
<dbReference type="InterPro" id="IPR007110">
    <property type="entry name" value="Ig-like_dom"/>
</dbReference>
<evidence type="ECO:0000256" key="4">
    <source>
        <dbReference type="ARBA" id="ARBA00023157"/>
    </source>
</evidence>
<proteinExistence type="predicted"/>
<name>A0AAN9W7K9_9ORTH</name>
<feature type="region of interest" description="Disordered" evidence="5">
    <location>
        <begin position="905"/>
        <end position="930"/>
    </location>
</feature>
<dbReference type="InterPro" id="IPR036179">
    <property type="entry name" value="Ig-like_dom_sf"/>
</dbReference>
<dbReference type="InterPro" id="IPR003599">
    <property type="entry name" value="Ig_sub"/>
</dbReference>
<dbReference type="SMART" id="SM00408">
    <property type="entry name" value="IGc2"/>
    <property type="match status" value="1"/>
</dbReference>
<feature type="signal peptide" evidence="6">
    <location>
        <begin position="1"/>
        <end position="18"/>
    </location>
</feature>
<dbReference type="Gene3D" id="3.80.10.10">
    <property type="entry name" value="Ribonuclease Inhibitor"/>
    <property type="match status" value="2"/>
</dbReference>
<dbReference type="Proteomes" id="UP001378592">
    <property type="component" value="Unassembled WGS sequence"/>
</dbReference>
<dbReference type="GO" id="GO:0071944">
    <property type="term" value="C:cell periphery"/>
    <property type="evidence" value="ECO:0007669"/>
    <property type="project" value="UniProtKB-ARBA"/>
</dbReference>
<dbReference type="InterPro" id="IPR000483">
    <property type="entry name" value="Cys-rich_flank_reg_C"/>
</dbReference>
<keyword evidence="1" id="KW-0433">Leucine-rich repeat</keyword>
<comment type="caution">
    <text evidence="8">The sequence shown here is derived from an EMBL/GenBank/DDBJ whole genome shotgun (WGS) entry which is preliminary data.</text>
</comment>
<dbReference type="SMART" id="SM00409">
    <property type="entry name" value="IG"/>
    <property type="match status" value="1"/>
</dbReference>
<dbReference type="SUPFAM" id="SSF52058">
    <property type="entry name" value="L domain-like"/>
    <property type="match status" value="1"/>
</dbReference>
<dbReference type="PRINTS" id="PR00019">
    <property type="entry name" value="LEURICHRPT"/>
</dbReference>
<keyword evidence="9" id="KW-1185">Reference proteome</keyword>
<evidence type="ECO:0000259" key="7">
    <source>
        <dbReference type="PROSITE" id="PS50835"/>
    </source>
</evidence>
<dbReference type="SMART" id="SM00082">
    <property type="entry name" value="LRRCT"/>
    <property type="match status" value="1"/>
</dbReference>
<dbReference type="PROSITE" id="PS51450">
    <property type="entry name" value="LRR"/>
    <property type="match status" value="2"/>
</dbReference>
<dbReference type="InterPro" id="IPR001611">
    <property type="entry name" value="Leu-rich_rpt"/>
</dbReference>
<evidence type="ECO:0000256" key="3">
    <source>
        <dbReference type="ARBA" id="ARBA00022737"/>
    </source>
</evidence>
<dbReference type="PROSITE" id="PS50835">
    <property type="entry name" value="IG_LIKE"/>
    <property type="match status" value="1"/>
</dbReference>
<keyword evidence="4" id="KW-1015">Disulfide bond</keyword>
<keyword evidence="2 6" id="KW-0732">Signal</keyword>
<dbReference type="InterPro" id="IPR032675">
    <property type="entry name" value="LRR_dom_sf"/>
</dbReference>
<sequence>MRTLVGLLVSLMVAVLLGARPTAPALQHRARHAASTSTEASAGCPAGCVCSSWAGAVPGAGWRVRCASAPLRPLPADAAAIALSRVAAPDGVLSAELGLPVAQLRNLTWTHSGLTALGERALQGAEHLQHLDLAHNALPTLPEGALQQLGELLSLDLSHNLLADLPPGAFAGASNLRSLNLAHNELHAVPFEVFAPLEALERLDLSYNQLAALQDDFLVPNAKLRHLTFAHNRLTHLSLRSFAGLRLLERLDLAHNELAHLPRRPFHDLEALRSLSLASNVLPALGADTLQGLRALLDLDVSGNPLRAIAPGAFSSCCGELRSLSLAGSELRVLNASHLRGLHRLEALSLEGSRRLVTLDTHAAFELPALRALDVRNANLSTLPSALEVLSDLRRLRMADNPWSCDCRLVWFATWARGRPALELDDPVCTNAPYNSPPRPLLRTLRSLNCRPATLLHATERRLYSLGGPALLSCSFGGSPAPSLTWVTPTGRRLHWAPAPALAPHPDPAAAAAAAAAFSATDEDGDRLRVLDNGTLLVSHVLRSDCGRYVCHASNPLANATAFVLLHIDPIVIYRIKIISILVGAASAAGFLLLTLFVQLLRHILNRLGLSHCCCWCRKDRVSPRAKQIYQMLDNIEQYKTQQLERLRENYTQQVHRIKDNCAQQMEWIQTSYQGQAKYLRDIRDIGTNHLTALRDQYYDQVKRVRDYSTSQLNWVRENYVFQRNRIRKFSAHQVLRLREGCKYQQQTLNKLLENLPSLYLENCRSGSCGRTDSVVFDPADLVDMDVYVKAALARPAASGGLSSKTLAAVHDGAIPSRACRLGASASLVGSPADDLDATGDDSQSHLSLYYTPSELSDSPHLSPGNLLAQLELRIDTSFDESKEDEATACGPGLAIGEAAVADVDDPNEDEEEDPSAEPQTSPYFSPRARRSRRQALPTACYVEAPCGVFHCTRPRGGGGGAAAGARASASPEEVAVLLPPPLPAAVATLAAPAAAATVNHETAL</sequence>
<accession>A0AAN9W7K9</accession>
<evidence type="ECO:0000313" key="8">
    <source>
        <dbReference type="EMBL" id="KAK7872567.1"/>
    </source>
</evidence>
<dbReference type="InterPro" id="IPR003598">
    <property type="entry name" value="Ig_sub2"/>
</dbReference>
<evidence type="ECO:0000313" key="9">
    <source>
        <dbReference type="Proteomes" id="UP001378592"/>
    </source>
</evidence>
<organism evidence="8 9">
    <name type="scientific">Gryllus longicercus</name>
    <dbReference type="NCBI Taxonomy" id="2509291"/>
    <lineage>
        <taxon>Eukaryota</taxon>
        <taxon>Metazoa</taxon>
        <taxon>Ecdysozoa</taxon>
        <taxon>Arthropoda</taxon>
        <taxon>Hexapoda</taxon>
        <taxon>Insecta</taxon>
        <taxon>Pterygota</taxon>
        <taxon>Neoptera</taxon>
        <taxon>Polyneoptera</taxon>
        <taxon>Orthoptera</taxon>
        <taxon>Ensifera</taxon>
        <taxon>Gryllidea</taxon>
        <taxon>Grylloidea</taxon>
        <taxon>Gryllidae</taxon>
        <taxon>Gryllinae</taxon>
        <taxon>Gryllus</taxon>
    </lineage>
</organism>
<evidence type="ECO:0000256" key="2">
    <source>
        <dbReference type="ARBA" id="ARBA00022729"/>
    </source>
</evidence>
<feature type="chain" id="PRO_5042911375" description="Ig-like domain-containing protein" evidence="6">
    <location>
        <begin position="19"/>
        <end position="1005"/>
    </location>
</feature>
<feature type="domain" description="Ig-like" evidence="7">
    <location>
        <begin position="452"/>
        <end position="555"/>
    </location>
</feature>
<dbReference type="AlphaFoldDB" id="A0AAN9W7K9"/>
<gene>
    <name evidence="8" type="ORF">R5R35_013795</name>
</gene>
<dbReference type="SUPFAM" id="SSF48726">
    <property type="entry name" value="Immunoglobulin"/>
    <property type="match status" value="1"/>
</dbReference>
<reference evidence="8 9" key="1">
    <citation type="submission" date="2024-03" db="EMBL/GenBank/DDBJ databases">
        <title>The genome assembly and annotation of the cricket Gryllus longicercus Weissman &amp; Gray.</title>
        <authorList>
            <person name="Szrajer S."/>
            <person name="Gray D."/>
            <person name="Ylla G."/>
        </authorList>
    </citation>
    <scope>NUCLEOTIDE SEQUENCE [LARGE SCALE GENOMIC DNA]</scope>
    <source>
        <strain evidence="8">DAG 2021-001</strain>
        <tissue evidence="8">Whole body minus gut</tissue>
    </source>
</reference>
<evidence type="ECO:0000256" key="5">
    <source>
        <dbReference type="SAM" id="MobiDB-lite"/>
    </source>
</evidence>
<dbReference type="Pfam" id="PF13855">
    <property type="entry name" value="LRR_8"/>
    <property type="match status" value="2"/>
</dbReference>
<feature type="compositionally biased region" description="Acidic residues" evidence="5">
    <location>
        <begin position="905"/>
        <end position="916"/>
    </location>
</feature>
<dbReference type="SMART" id="SM00369">
    <property type="entry name" value="LRR_TYP"/>
    <property type="match status" value="9"/>
</dbReference>
<keyword evidence="3" id="KW-0677">Repeat</keyword>
<dbReference type="EMBL" id="JAZDUA010000023">
    <property type="protein sequence ID" value="KAK7872567.1"/>
    <property type="molecule type" value="Genomic_DNA"/>
</dbReference>
<evidence type="ECO:0000256" key="6">
    <source>
        <dbReference type="SAM" id="SignalP"/>
    </source>
</evidence>
<dbReference type="PANTHER" id="PTHR24366:SF170">
    <property type="entry name" value="RE50361P"/>
    <property type="match status" value="1"/>
</dbReference>
<dbReference type="InterPro" id="IPR013783">
    <property type="entry name" value="Ig-like_fold"/>
</dbReference>